<dbReference type="PANTHER" id="PTHR23274">
    <property type="entry name" value="DNA HELICASE-RELATED"/>
    <property type="match status" value="1"/>
</dbReference>
<proteinExistence type="predicted"/>
<dbReference type="GO" id="GO:0004386">
    <property type="term" value="F:helicase activity"/>
    <property type="evidence" value="ECO:0007669"/>
    <property type="project" value="UniProtKB-KW"/>
</dbReference>
<dbReference type="GO" id="GO:0005657">
    <property type="term" value="C:replication fork"/>
    <property type="evidence" value="ECO:0007669"/>
    <property type="project" value="TreeGrafter"/>
</dbReference>
<dbReference type="GO" id="GO:0006260">
    <property type="term" value="P:DNA replication"/>
    <property type="evidence" value="ECO:0007669"/>
    <property type="project" value="TreeGrafter"/>
</dbReference>
<comment type="caution">
    <text evidence="2">The sequence shown here is derived from an EMBL/GenBank/DDBJ whole genome shotgun (WGS) entry which is preliminary data.</text>
</comment>
<sequence>MQMINRCILVAKNKTVDDINHLLIERYPGSLYIYTSVDKTLDGRHQGDFEEFLNSLNPKGLPSHKLQLKCNCLIILLRNLNPTEGPCNEIKLICMELGQDMITHKGKIVFLPKIPLHNLRPGKDGISLKRVQFLVKLCFTMTINKSQGQTLDYVGLYLRESIFLHARTTQTVRVLIIPHTFDEKNDTKTCNVVYKEVFLLA</sequence>
<keyword evidence="2" id="KW-0547">Nucleotide-binding</keyword>
<name>A0AAN8WGN9_9MAGN</name>
<gene>
    <name evidence="2" type="ORF">RJ641_013171</name>
</gene>
<dbReference type="AlphaFoldDB" id="A0AAN8WGN9"/>
<organism evidence="2 3">
    <name type="scientific">Dillenia turbinata</name>
    <dbReference type="NCBI Taxonomy" id="194707"/>
    <lineage>
        <taxon>Eukaryota</taxon>
        <taxon>Viridiplantae</taxon>
        <taxon>Streptophyta</taxon>
        <taxon>Embryophyta</taxon>
        <taxon>Tracheophyta</taxon>
        <taxon>Spermatophyta</taxon>
        <taxon>Magnoliopsida</taxon>
        <taxon>eudicotyledons</taxon>
        <taxon>Gunneridae</taxon>
        <taxon>Pentapetalae</taxon>
        <taxon>Dilleniales</taxon>
        <taxon>Dilleniaceae</taxon>
        <taxon>Dillenia</taxon>
    </lineage>
</organism>
<keyword evidence="2" id="KW-0347">Helicase</keyword>
<protein>
    <submittedName>
        <fullName evidence="2">DNA helicase Pif1-like</fullName>
    </submittedName>
</protein>
<reference evidence="2 3" key="1">
    <citation type="submission" date="2023-12" db="EMBL/GenBank/DDBJ databases">
        <title>A high-quality genome assembly for Dillenia turbinata (Dilleniales).</title>
        <authorList>
            <person name="Chanderbali A."/>
        </authorList>
    </citation>
    <scope>NUCLEOTIDE SEQUENCE [LARGE SCALE GENOMIC DNA]</scope>
    <source>
        <strain evidence="2">LSX21</strain>
        <tissue evidence="2">Leaf</tissue>
    </source>
</reference>
<dbReference type="SUPFAM" id="SSF52540">
    <property type="entry name" value="P-loop containing nucleoside triphosphate hydrolases"/>
    <property type="match status" value="1"/>
</dbReference>
<dbReference type="InterPro" id="IPR049163">
    <property type="entry name" value="Pif1-like_2B_dom"/>
</dbReference>
<dbReference type="Pfam" id="PF21530">
    <property type="entry name" value="Pif1_2B_dom"/>
    <property type="match status" value="1"/>
</dbReference>
<evidence type="ECO:0000313" key="2">
    <source>
        <dbReference type="EMBL" id="KAK6945627.1"/>
    </source>
</evidence>
<feature type="domain" description="DNA helicase Pif1-like 2B" evidence="1">
    <location>
        <begin position="51"/>
        <end position="97"/>
    </location>
</feature>
<dbReference type="Proteomes" id="UP001370490">
    <property type="component" value="Unassembled WGS sequence"/>
</dbReference>
<evidence type="ECO:0000259" key="1">
    <source>
        <dbReference type="Pfam" id="PF21530"/>
    </source>
</evidence>
<keyword evidence="3" id="KW-1185">Reference proteome</keyword>
<keyword evidence="2" id="KW-0067">ATP-binding</keyword>
<dbReference type="InterPro" id="IPR027417">
    <property type="entry name" value="P-loop_NTPase"/>
</dbReference>
<evidence type="ECO:0000313" key="3">
    <source>
        <dbReference type="Proteomes" id="UP001370490"/>
    </source>
</evidence>
<dbReference type="EMBL" id="JBAMMX010000002">
    <property type="protein sequence ID" value="KAK6945627.1"/>
    <property type="molecule type" value="Genomic_DNA"/>
</dbReference>
<keyword evidence="2" id="KW-0378">Hydrolase</keyword>
<dbReference type="PANTHER" id="PTHR23274:SF51">
    <property type="entry name" value="OS03G0423850 PROTEIN"/>
    <property type="match status" value="1"/>
</dbReference>
<accession>A0AAN8WGN9</accession>